<comment type="similarity">
    <text evidence="1">Belongs to the CSN7/EIF3M family. CSN7 subfamily.</text>
</comment>
<comment type="function">
    <text evidence="5">Component of the eukaryotic translation initiation factor 3 (eIF-3) complex, which is involved in protein synthesis of a specialized repertoire of mRNAs and, together with other initiation factors, stimulates binding of mRNA and methionyl-tRNAi to the 40S ribosome. The eIF-3 complex specifically targets and initiates translation of a subset of mRNAs involved in cell proliferation.</text>
</comment>
<accession>A0A5C3L042</accession>
<dbReference type="AlphaFoldDB" id="A0A5C3L042"/>
<dbReference type="EMBL" id="ML210180">
    <property type="protein sequence ID" value="TFK25947.1"/>
    <property type="molecule type" value="Genomic_DNA"/>
</dbReference>
<dbReference type="InterPro" id="IPR027528">
    <property type="entry name" value="eIF3m"/>
</dbReference>
<dbReference type="Proteomes" id="UP000307440">
    <property type="component" value="Unassembled WGS sequence"/>
</dbReference>
<evidence type="ECO:0000259" key="6">
    <source>
        <dbReference type="PROSITE" id="PS50250"/>
    </source>
</evidence>
<comment type="subunit">
    <text evidence="5">Component of the eukaryotic translation initiation factor 3 (eIF-3) complex.</text>
</comment>
<dbReference type="GO" id="GO:0001732">
    <property type="term" value="P:formation of cytoplasmic translation initiation complex"/>
    <property type="evidence" value="ECO:0007669"/>
    <property type="project" value="UniProtKB-UniRule"/>
</dbReference>
<dbReference type="Pfam" id="PF01399">
    <property type="entry name" value="PCI"/>
    <property type="match status" value="1"/>
</dbReference>
<dbReference type="OrthoDB" id="10267031at2759"/>
<dbReference type="GO" id="GO:0016282">
    <property type="term" value="C:eukaryotic 43S preinitiation complex"/>
    <property type="evidence" value="ECO:0007669"/>
    <property type="project" value="UniProtKB-UniRule"/>
</dbReference>
<evidence type="ECO:0000313" key="8">
    <source>
        <dbReference type="Proteomes" id="UP000307440"/>
    </source>
</evidence>
<keyword evidence="2 5" id="KW-0963">Cytoplasm</keyword>
<dbReference type="InterPro" id="IPR000717">
    <property type="entry name" value="PCI_dom"/>
</dbReference>
<sequence>MASQTDSVSIFAEGTFEEQILELVNYLARLRSEGERTAFTASFENALKTEEGKTPISEDSERQKAIVKDVLKQVQSIGDGSEKEVEGFFNLLYAHLLSLFAPGTPELKDLLAALLQTIASPSSDRLSTKFRILSNLFNLLPRSSPFRSLVYSTILEIAVANDDLNALQLTRSEVEQWISEWAISDEEKATFLKTVAAAYATTGQTATSYEYSLLYIKTLPSGSNAARTAAIEAISTALRLPDLFDFDPLFKLDAVIAAKDHDLFPLLQIFLNNGLSEFKAWVSTNGGLLEKYNLDRTQLERKIRLLTLASLGVKHVGQSLPYAKIADALDVELSQVEKWVIDVIRAGLVWGKLAQNTQTLLVTRATSRSFEREQWEILEKRLLSWKAGLADVLEVVSSSKRLAGVHAPGQA</sequence>
<dbReference type="GO" id="GO:0071541">
    <property type="term" value="C:eukaryotic translation initiation factor 3 complex, eIF3m"/>
    <property type="evidence" value="ECO:0007669"/>
    <property type="project" value="UniProtKB-UniRule"/>
</dbReference>
<reference evidence="7 8" key="1">
    <citation type="journal article" date="2019" name="Nat. Ecol. Evol.">
        <title>Megaphylogeny resolves global patterns of mushroom evolution.</title>
        <authorList>
            <person name="Varga T."/>
            <person name="Krizsan K."/>
            <person name="Foldi C."/>
            <person name="Dima B."/>
            <person name="Sanchez-Garcia M."/>
            <person name="Sanchez-Ramirez S."/>
            <person name="Szollosi G.J."/>
            <person name="Szarkandi J.G."/>
            <person name="Papp V."/>
            <person name="Albert L."/>
            <person name="Andreopoulos W."/>
            <person name="Angelini C."/>
            <person name="Antonin V."/>
            <person name="Barry K.W."/>
            <person name="Bougher N.L."/>
            <person name="Buchanan P."/>
            <person name="Buyck B."/>
            <person name="Bense V."/>
            <person name="Catcheside P."/>
            <person name="Chovatia M."/>
            <person name="Cooper J."/>
            <person name="Damon W."/>
            <person name="Desjardin D."/>
            <person name="Finy P."/>
            <person name="Geml J."/>
            <person name="Haridas S."/>
            <person name="Hughes K."/>
            <person name="Justo A."/>
            <person name="Karasinski D."/>
            <person name="Kautmanova I."/>
            <person name="Kiss B."/>
            <person name="Kocsube S."/>
            <person name="Kotiranta H."/>
            <person name="LaButti K.M."/>
            <person name="Lechner B.E."/>
            <person name="Liimatainen K."/>
            <person name="Lipzen A."/>
            <person name="Lukacs Z."/>
            <person name="Mihaltcheva S."/>
            <person name="Morgado L.N."/>
            <person name="Niskanen T."/>
            <person name="Noordeloos M.E."/>
            <person name="Ohm R.A."/>
            <person name="Ortiz-Santana B."/>
            <person name="Ovrebo C."/>
            <person name="Racz N."/>
            <person name="Riley R."/>
            <person name="Savchenko A."/>
            <person name="Shiryaev A."/>
            <person name="Soop K."/>
            <person name="Spirin V."/>
            <person name="Szebenyi C."/>
            <person name="Tomsovsky M."/>
            <person name="Tulloss R.E."/>
            <person name="Uehling J."/>
            <person name="Grigoriev I.V."/>
            <person name="Vagvolgyi C."/>
            <person name="Papp T."/>
            <person name="Martin F.M."/>
            <person name="Miettinen O."/>
            <person name="Hibbett D.S."/>
            <person name="Nagy L.G."/>
        </authorList>
    </citation>
    <scope>NUCLEOTIDE SEQUENCE [LARGE SCALE GENOMIC DNA]</scope>
    <source>
        <strain evidence="7 8">CBS 121175</strain>
    </source>
</reference>
<name>A0A5C3L042_COPMA</name>
<evidence type="ECO:0000256" key="4">
    <source>
        <dbReference type="ARBA" id="ARBA00022917"/>
    </source>
</evidence>
<evidence type="ECO:0000256" key="1">
    <source>
        <dbReference type="ARBA" id="ARBA00008482"/>
    </source>
</evidence>
<dbReference type="InterPro" id="IPR040750">
    <property type="entry name" value="eIF3m_C_helix"/>
</dbReference>
<proteinExistence type="inferred from homology"/>
<keyword evidence="8" id="KW-1185">Reference proteome</keyword>
<feature type="domain" description="PCI" evidence="6">
    <location>
        <begin position="207"/>
        <end position="367"/>
    </location>
</feature>
<dbReference type="GO" id="GO:0033290">
    <property type="term" value="C:eukaryotic 48S preinitiation complex"/>
    <property type="evidence" value="ECO:0007669"/>
    <property type="project" value="UniProtKB-UniRule"/>
</dbReference>
<dbReference type="PROSITE" id="PS50250">
    <property type="entry name" value="PCI"/>
    <property type="match status" value="1"/>
</dbReference>
<dbReference type="HAMAP" id="MF_03012">
    <property type="entry name" value="eIF3m"/>
    <property type="match status" value="1"/>
</dbReference>
<dbReference type="GO" id="GO:0003743">
    <property type="term" value="F:translation initiation factor activity"/>
    <property type="evidence" value="ECO:0007669"/>
    <property type="project" value="UniProtKB-UniRule"/>
</dbReference>
<dbReference type="InterPro" id="IPR045237">
    <property type="entry name" value="COPS7/eIF3m"/>
</dbReference>
<comment type="subcellular location">
    <subcellularLocation>
        <location evidence="5">Cytoplasm</location>
    </subcellularLocation>
</comment>
<dbReference type="Pfam" id="PF18005">
    <property type="entry name" value="eIF3m_C_helix"/>
    <property type="match status" value="1"/>
</dbReference>
<dbReference type="PANTHER" id="PTHR15350">
    <property type="entry name" value="COP9 SIGNALOSOME COMPLEX SUBUNIT 7/DENDRITIC CELL PROTEIN GA17"/>
    <property type="match status" value="1"/>
</dbReference>
<keyword evidence="4 5" id="KW-0648">Protein biosynthesis</keyword>
<evidence type="ECO:0000256" key="2">
    <source>
        <dbReference type="ARBA" id="ARBA00022490"/>
    </source>
</evidence>
<comment type="similarity">
    <text evidence="5">Belongs to the eIF-3 subunit M family.</text>
</comment>
<protein>
    <recommendedName>
        <fullName evidence="5">Eukaryotic translation initiation factor 3 subunit M</fullName>
        <shortName evidence="5">eIF3m</shortName>
    </recommendedName>
</protein>
<gene>
    <name evidence="7" type="ORF">FA15DRAFT_667945</name>
</gene>
<dbReference type="PANTHER" id="PTHR15350:SF2">
    <property type="entry name" value="EUKARYOTIC TRANSLATION INITIATION FACTOR 3 SUBUNIT M"/>
    <property type="match status" value="1"/>
</dbReference>
<evidence type="ECO:0000256" key="5">
    <source>
        <dbReference type="HAMAP-Rule" id="MF_03012"/>
    </source>
</evidence>
<evidence type="ECO:0000313" key="7">
    <source>
        <dbReference type="EMBL" id="TFK25947.1"/>
    </source>
</evidence>
<keyword evidence="3 5" id="KW-0396">Initiation factor</keyword>
<dbReference type="SMART" id="SM00088">
    <property type="entry name" value="PINT"/>
    <property type="match status" value="1"/>
</dbReference>
<organism evidence="7 8">
    <name type="scientific">Coprinopsis marcescibilis</name>
    <name type="common">Agaric fungus</name>
    <name type="synonym">Psathyrella marcescibilis</name>
    <dbReference type="NCBI Taxonomy" id="230819"/>
    <lineage>
        <taxon>Eukaryota</taxon>
        <taxon>Fungi</taxon>
        <taxon>Dikarya</taxon>
        <taxon>Basidiomycota</taxon>
        <taxon>Agaricomycotina</taxon>
        <taxon>Agaricomycetes</taxon>
        <taxon>Agaricomycetidae</taxon>
        <taxon>Agaricales</taxon>
        <taxon>Agaricineae</taxon>
        <taxon>Psathyrellaceae</taxon>
        <taxon>Coprinopsis</taxon>
    </lineage>
</organism>
<evidence type="ECO:0000256" key="3">
    <source>
        <dbReference type="ARBA" id="ARBA00022540"/>
    </source>
</evidence>
<dbReference type="STRING" id="230819.A0A5C3L042"/>